<dbReference type="GO" id="GO:0015209">
    <property type="term" value="F:cytosine transmembrane transporter activity"/>
    <property type="evidence" value="ECO:0007669"/>
    <property type="project" value="InterPro"/>
</dbReference>
<dbReference type="EMBL" id="JAFKCZ010000005">
    <property type="protein sequence ID" value="MBN7796577.1"/>
    <property type="molecule type" value="Genomic_DNA"/>
</dbReference>
<dbReference type="AlphaFoldDB" id="A0A939IM28"/>
<proteinExistence type="inferred from homology"/>
<evidence type="ECO:0000313" key="7">
    <source>
        <dbReference type="EMBL" id="MBN7796577.1"/>
    </source>
</evidence>
<protein>
    <submittedName>
        <fullName evidence="7">Cytosine permease</fullName>
    </submittedName>
</protein>
<keyword evidence="8" id="KW-1185">Reference proteome</keyword>
<evidence type="ECO:0000256" key="1">
    <source>
        <dbReference type="ARBA" id="ARBA00004141"/>
    </source>
</evidence>
<dbReference type="InterPro" id="IPR001248">
    <property type="entry name" value="Pur-cyt_permease"/>
</dbReference>
<name>A0A939IM28_9GAMM</name>
<feature type="transmembrane region" description="Helical" evidence="6">
    <location>
        <begin position="21"/>
        <end position="42"/>
    </location>
</feature>
<feature type="transmembrane region" description="Helical" evidence="6">
    <location>
        <begin position="308"/>
        <end position="326"/>
    </location>
</feature>
<feature type="transmembrane region" description="Helical" evidence="6">
    <location>
        <begin position="161"/>
        <end position="184"/>
    </location>
</feature>
<evidence type="ECO:0000313" key="8">
    <source>
        <dbReference type="Proteomes" id="UP000664303"/>
    </source>
</evidence>
<feature type="transmembrane region" description="Helical" evidence="6">
    <location>
        <begin position="54"/>
        <end position="74"/>
    </location>
</feature>
<dbReference type="PANTHER" id="PTHR30569">
    <property type="entry name" value="CYTOSINE TRANSPORTER CODB"/>
    <property type="match status" value="1"/>
</dbReference>
<dbReference type="Gene3D" id="1.10.4160.10">
    <property type="entry name" value="Hydantoin permease"/>
    <property type="match status" value="1"/>
</dbReference>
<dbReference type="Proteomes" id="UP000664303">
    <property type="component" value="Unassembled WGS sequence"/>
</dbReference>
<gene>
    <name evidence="7" type="ORF">JYP50_08245</name>
</gene>
<keyword evidence="4 6" id="KW-1133">Transmembrane helix</keyword>
<dbReference type="GO" id="GO:0005886">
    <property type="term" value="C:plasma membrane"/>
    <property type="evidence" value="ECO:0007669"/>
    <property type="project" value="TreeGrafter"/>
</dbReference>
<feature type="transmembrane region" description="Helical" evidence="6">
    <location>
        <begin position="230"/>
        <end position="252"/>
    </location>
</feature>
<reference evidence="7" key="1">
    <citation type="submission" date="2021-02" db="EMBL/GenBank/DDBJ databases">
        <title>PHA producing bacteria isolated from coastal sediment in Guangdong, Shenzhen.</title>
        <authorList>
            <person name="Zheng W."/>
            <person name="Yu S."/>
            <person name="Huang Y."/>
        </authorList>
    </citation>
    <scope>NUCLEOTIDE SEQUENCE</scope>
    <source>
        <strain evidence="7">TN14-10</strain>
    </source>
</reference>
<feature type="transmembrane region" description="Helical" evidence="6">
    <location>
        <begin position="366"/>
        <end position="386"/>
    </location>
</feature>
<dbReference type="Pfam" id="PF02133">
    <property type="entry name" value="Transp_cyt_pur"/>
    <property type="match status" value="1"/>
</dbReference>
<sequence>METEANEFATEPVPDANTVGWFRVAMVSAMVAFSLPTFLTGLEVAAVYSAADTASVLVAGAAILTLLGCITGGIGAATRLSSYMLNRIAFGERGAALVNLAFAVSLLGWFGVNIDLFSDAVLRLSRDLFARDIPAWPVELFAGALMTLTTFFGFRAINLLSILLVPVLMVVTVQLIAGSLAVASLDELMARPATALAAYGNGVSAVVGGVIVGAVILPDITRFLRHWRHAIYGVVLSYFFVTIVVMGAGAIASTALVDDDLLNILVALGIGWAAFAVVIFGSWVLNSLNLYSTMLSVESTLPALNNRVLILASGALGTVAAFFNILEYFLDFLFYLSIAFVPVSGVIAVDYCLCRREAYHGARIRQLQAARVSAISAWLVGAAVALMGSWGWFALSSIAAIDAVLVASAVYYLLQRAQRGAPVSGKTIEE</sequence>
<dbReference type="PANTHER" id="PTHR30569:SF0">
    <property type="entry name" value="CYTOSINE PERMEASE"/>
    <property type="match status" value="1"/>
</dbReference>
<evidence type="ECO:0000256" key="4">
    <source>
        <dbReference type="ARBA" id="ARBA00022989"/>
    </source>
</evidence>
<keyword evidence="3 6" id="KW-0812">Transmembrane</keyword>
<accession>A0A939IM28</accession>
<evidence type="ECO:0000256" key="5">
    <source>
        <dbReference type="ARBA" id="ARBA00023136"/>
    </source>
</evidence>
<evidence type="ECO:0000256" key="3">
    <source>
        <dbReference type="ARBA" id="ARBA00022692"/>
    </source>
</evidence>
<feature type="transmembrane region" description="Helical" evidence="6">
    <location>
        <begin position="392"/>
        <end position="414"/>
    </location>
</feature>
<comment type="caution">
    <text evidence="7">The sequence shown here is derived from an EMBL/GenBank/DDBJ whole genome shotgun (WGS) entry which is preliminary data.</text>
</comment>
<evidence type="ECO:0000256" key="2">
    <source>
        <dbReference type="ARBA" id="ARBA00008974"/>
    </source>
</evidence>
<keyword evidence="5 6" id="KW-0472">Membrane</keyword>
<feature type="transmembrane region" description="Helical" evidence="6">
    <location>
        <begin position="134"/>
        <end position="154"/>
    </location>
</feature>
<feature type="transmembrane region" description="Helical" evidence="6">
    <location>
        <begin position="196"/>
        <end position="218"/>
    </location>
</feature>
<comment type="similarity">
    <text evidence="2">Belongs to the purine-cytosine permease (2.A.39) family.</text>
</comment>
<evidence type="ECO:0000256" key="6">
    <source>
        <dbReference type="SAM" id="Phobius"/>
    </source>
</evidence>
<organism evidence="7 8">
    <name type="scientific">Parahaliea mediterranea</name>
    <dbReference type="NCBI Taxonomy" id="651086"/>
    <lineage>
        <taxon>Bacteria</taxon>
        <taxon>Pseudomonadati</taxon>
        <taxon>Pseudomonadota</taxon>
        <taxon>Gammaproteobacteria</taxon>
        <taxon>Cellvibrionales</taxon>
        <taxon>Halieaceae</taxon>
        <taxon>Parahaliea</taxon>
    </lineage>
</organism>
<dbReference type="RefSeq" id="WP_206560019.1">
    <property type="nucleotide sequence ID" value="NZ_JAFKCZ010000005.1"/>
</dbReference>
<dbReference type="InterPro" id="IPR030191">
    <property type="entry name" value="CodB"/>
</dbReference>
<feature type="transmembrane region" description="Helical" evidence="6">
    <location>
        <begin position="332"/>
        <end position="354"/>
    </location>
</feature>
<feature type="transmembrane region" description="Helical" evidence="6">
    <location>
        <begin position="264"/>
        <end position="288"/>
    </location>
</feature>
<feature type="transmembrane region" description="Helical" evidence="6">
    <location>
        <begin position="95"/>
        <end position="114"/>
    </location>
</feature>
<comment type="subcellular location">
    <subcellularLocation>
        <location evidence="1">Membrane</location>
        <topology evidence="1">Multi-pass membrane protein</topology>
    </subcellularLocation>
</comment>